<accession>A0ABV1ECF4</accession>
<dbReference type="RefSeq" id="WP_349232654.1">
    <property type="nucleotide sequence ID" value="NZ_JBBMFK010000040.1"/>
</dbReference>
<comment type="caution">
    <text evidence="1">The sequence shown here is derived from an EMBL/GenBank/DDBJ whole genome shotgun (WGS) entry which is preliminary data.</text>
</comment>
<evidence type="ECO:0000313" key="2">
    <source>
        <dbReference type="Proteomes" id="UP001464378"/>
    </source>
</evidence>
<sequence>MNLVFYLFTRHHWTPEMYYGMRHGGRDLTWGMVLREMDMDEERRDNRGG</sequence>
<reference evidence="1 2" key="1">
    <citation type="submission" date="2024-03" db="EMBL/GenBank/DDBJ databases">
        <title>Human intestinal bacterial collection.</title>
        <authorList>
            <person name="Pauvert C."/>
            <person name="Hitch T.C.A."/>
            <person name="Clavel T."/>
        </authorList>
    </citation>
    <scope>NUCLEOTIDE SEQUENCE [LARGE SCALE GENOMIC DNA]</scope>
    <source>
        <strain evidence="1 2">CLA-AP-H29</strain>
    </source>
</reference>
<evidence type="ECO:0000313" key="1">
    <source>
        <dbReference type="EMBL" id="MEQ2444998.1"/>
    </source>
</evidence>
<name>A0ABV1ECF4_9FIRM</name>
<gene>
    <name evidence="1" type="ORF">WMO64_16215</name>
</gene>
<keyword evidence="2" id="KW-1185">Reference proteome</keyword>
<dbReference type="Proteomes" id="UP001464378">
    <property type="component" value="Unassembled WGS sequence"/>
</dbReference>
<proteinExistence type="predicted"/>
<dbReference type="EMBL" id="JBBMFK010000040">
    <property type="protein sequence ID" value="MEQ2444998.1"/>
    <property type="molecule type" value="Genomic_DNA"/>
</dbReference>
<protein>
    <submittedName>
        <fullName evidence="1">Uncharacterized protein</fullName>
    </submittedName>
</protein>
<organism evidence="1 2">
    <name type="scientific">Pseudoflavonifractor intestinihominis</name>
    <dbReference type="NCBI Taxonomy" id="3133171"/>
    <lineage>
        <taxon>Bacteria</taxon>
        <taxon>Bacillati</taxon>
        <taxon>Bacillota</taxon>
        <taxon>Clostridia</taxon>
        <taxon>Eubacteriales</taxon>
        <taxon>Oscillospiraceae</taxon>
        <taxon>Pseudoflavonifractor</taxon>
    </lineage>
</organism>